<reference evidence="3" key="1">
    <citation type="submission" date="2016-06" db="UniProtKB">
        <authorList>
            <consortium name="WormBaseParasite"/>
        </authorList>
    </citation>
    <scope>IDENTIFICATION</scope>
</reference>
<name>A0A183DE31_9BILA</name>
<accession>A0A183DE31</accession>
<evidence type="ECO:0000313" key="2">
    <source>
        <dbReference type="Proteomes" id="UP000271098"/>
    </source>
</evidence>
<dbReference type="WBParaSite" id="GPUH_0000698101-mRNA-1">
    <property type="protein sequence ID" value="GPUH_0000698101-mRNA-1"/>
    <property type="gene ID" value="GPUH_0000698101"/>
</dbReference>
<evidence type="ECO:0000313" key="1">
    <source>
        <dbReference type="EMBL" id="VDK56750.1"/>
    </source>
</evidence>
<evidence type="ECO:0000313" key="3">
    <source>
        <dbReference type="WBParaSite" id="GPUH_0000698101-mRNA-1"/>
    </source>
</evidence>
<gene>
    <name evidence="1" type="ORF">GPUH_LOCUS6969</name>
</gene>
<organism evidence="3">
    <name type="scientific">Gongylonema pulchrum</name>
    <dbReference type="NCBI Taxonomy" id="637853"/>
    <lineage>
        <taxon>Eukaryota</taxon>
        <taxon>Metazoa</taxon>
        <taxon>Ecdysozoa</taxon>
        <taxon>Nematoda</taxon>
        <taxon>Chromadorea</taxon>
        <taxon>Rhabditida</taxon>
        <taxon>Spirurina</taxon>
        <taxon>Spiruromorpha</taxon>
        <taxon>Spiruroidea</taxon>
        <taxon>Gongylonematidae</taxon>
        <taxon>Gongylonema</taxon>
    </lineage>
</organism>
<reference evidence="1 2" key="2">
    <citation type="submission" date="2018-11" db="EMBL/GenBank/DDBJ databases">
        <authorList>
            <consortium name="Pathogen Informatics"/>
        </authorList>
    </citation>
    <scope>NUCLEOTIDE SEQUENCE [LARGE SCALE GENOMIC DNA]</scope>
</reference>
<dbReference type="OrthoDB" id="10260134at2759"/>
<dbReference type="EMBL" id="UYRT01017265">
    <property type="protein sequence ID" value="VDK56750.1"/>
    <property type="molecule type" value="Genomic_DNA"/>
</dbReference>
<protein>
    <submittedName>
        <fullName evidence="3">PITH domain-containing protein</fullName>
    </submittedName>
</protein>
<proteinExistence type="predicted"/>
<dbReference type="AlphaFoldDB" id="A0A183DE31"/>
<sequence>MAIGTKNGDANDEQLACMDEDDLETLKEVREQFLAADPVEIKEITEHAKQVDRFKILYHISGKSYQLS</sequence>
<keyword evidence="2" id="KW-1185">Reference proteome</keyword>
<dbReference type="Proteomes" id="UP000271098">
    <property type="component" value="Unassembled WGS sequence"/>
</dbReference>